<feature type="transmembrane region" description="Helical" evidence="6">
    <location>
        <begin position="146"/>
        <end position="164"/>
    </location>
</feature>
<dbReference type="SUPFAM" id="SSF103481">
    <property type="entry name" value="Multidrug resistance efflux transporter EmrE"/>
    <property type="match status" value="2"/>
</dbReference>
<gene>
    <name evidence="8" type="ORF">DD235_11110</name>
</gene>
<reference evidence="9" key="1">
    <citation type="submission" date="2018-05" db="EMBL/GenBank/DDBJ databases">
        <authorList>
            <person name="Li Y."/>
        </authorList>
    </citation>
    <scope>NUCLEOTIDE SEQUENCE [LARGE SCALE GENOMIC DNA]</scope>
    <source>
        <strain evidence="9">3d-2-2</strain>
    </source>
</reference>
<evidence type="ECO:0000256" key="3">
    <source>
        <dbReference type="ARBA" id="ARBA00022692"/>
    </source>
</evidence>
<keyword evidence="2" id="KW-1003">Cell membrane</keyword>
<feature type="transmembrane region" description="Helical" evidence="6">
    <location>
        <begin position="176"/>
        <end position="197"/>
    </location>
</feature>
<feature type="transmembrane region" description="Helical" evidence="6">
    <location>
        <begin position="69"/>
        <end position="89"/>
    </location>
</feature>
<keyword evidence="4 6" id="KW-1133">Transmembrane helix</keyword>
<dbReference type="EMBL" id="QETA01000004">
    <property type="protein sequence ID" value="PWF22621.1"/>
    <property type="molecule type" value="Genomic_DNA"/>
</dbReference>
<keyword evidence="9" id="KW-1185">Reference proteome</keyword>
<comment type="subcellular location">
    <subcellularLocation>
        <location evidence="1">Cell membrane</location>
        <topology evidence="1">Multi-pass membrane protein</topology>
    </subcellularLocation>
</comment>
<name>A0A2V1JYA5_9BURK</name>
<evidence type="ECO:0000313" key="8">
    <source>
        <dbReference type="EMBL" id="PWF22621.1"/>
    </source>
</evidence>
<feature type="transmembrane region" description="Helical" evidence="6">
    <location>
        <begin position="235"/>
        <end position="255"/>
    </location>
</feature>
<feature type="transmembrane region" description="Helical" evidence="6">
    <location>
        <begin position="95"/>
        <end position="113"/>
    </location>
</feature>
<dbReference type="InterPro" id="IPR051258">
    <property type="entry name" value="Diverse_Substrate_Transporter"/>
</dbReference>
<organism evidence="8 9">
    <name type="scientific">Corticimicrobacter populi</name>
    <dbReference type="NCBI Taxonomy" id="2175229"/>
    <lineage>
        <taxon>Bacteria</taxon>
        <taxon>Pseudomonadati</taxon>
        <taxon>Pseudomonadota</taxon>
        <taxon>Betaproteobacteria</taxon>
        <taxon>Burkholderiales</taxon>
        <taxon>Alcaligenaceae</taxon>
        <taxon>Corticimicrobacter</taxon>
    </lineage>
</organism>
<dbReference type="AlphaFoldDB" id="A0A2V1JYA5"/>
<dbReference type="InterPro" id="IPR037185">
    <property type="entry name" value="EmrE-like"/>
</dbReference>
<dbReference type="Proteomes" id="UP000245212">
    <property type="component" value="Unassembled WGS sequence"/>
</dbReference>
<dbReference type="Pfam" id="PF00892">
    <property type="entry name" value="EamA"/>
    <property type="match status" value="1"/>
</dbReference>
<keyword evidence="5 6" id="KW-0472">Membrane</keyword>
<dbReference type="PANTHER" id="PTHR42920:SF5">
    <property type="entry name" value="EAMA DOMAIN-CONTAINING PROTEIN"/>
    <property type="match status" value="1"/>
</dbReference>
<evidence type="ECO:0000313" key="9">
    <source>
        <dbReference type="Proteomes" id="UP000245212"/>
    </source>
</evidence>
<evidence type="ECO:0000256" key="5">
    <source>
        <dbReference type="ARBA" id="ARBA00023136"/>
    </source>
</evidence>
<dbReference type="PANTHER" id="PTHR42920">
    <property type="entry name" value="OS03G0707200 PROTEIN-RELATED"/>
    <property type="match status" value="1"/>
</dbReference>
<feature type="transmembrane region" description="Helical" evidence="6">
    <location>
        <begin position="203"/>
        <end position="223"/>
    </location>
</feature>
<feature type="transmembrane region" description="Helical" evidence="6">
    <location>
        <begin position="261"/>
        <end position="281"/>
    </location>
</feature>
<dbReference type="InterPro" id="IPR000620">
    <property type="entry name" value="EamA_dom"/>
</dbReference>
<protein>
    <submittedName>
        <fullName evidence="8">EamA family transporter</fullName>
    </submittedName>
</protein>
<sequence length="295" mass="31180">MNASLFQRALPFLAVLGSVTALGLGTSFAKQLFPIIGAQGTTALRVGFSALILLLLWRPWRWPLSRKDARAIIQYGAALGVMNLMFYMALRTIPFGIAVAIEFSGPLGVALLSSRRRIDFLWLGLATLGLGLILPLGARAGSLDPVGVLYAMGAALCWALYIIYGKRASHLHSGHIVSLGLVVASMVALPVGIIHAGTALLDWKLLFFGMGIALVSSTIPMSLEMVALKRLPREAFGIMISMEPAVAALLGLMVLGEHLSAIQWLAIGCTILASVGSICTIQARPPVAAAAQQPS</sequence>
<comment type="caution">
    <text evidence="8">The sequence shown here is derived from an EMBL/GenBank/DDBJ whole genome shotgun (WGS) entry which is preliminary data.</text>
</comment>
<evidence type="ECO:0000256" key="2">
    <source>
        <dbReference type="ARBA" id="ARBA00022475"/>
    </source>
</evidence>
<feature type="domain" description="EamA" evidence="7">
    <location>
        <begin position="147"/>
        <end position="275"/>
    </location>
</feature>
<dbReference type="RefSeq" id="WP_109062146.1">
    <property type="nucleotide sequence ID" value="NZ_QETA01000004.1"/>
</dbReference>
<evidence type="ECO:0000256" key="1">
    <source>
        <dbReference type="ARBA" id="ARBA00004651"/>
    </source>
</evidence>
<evidence type="ECO:0000256" key="6">
    <source>
        <dbReference type="SAM" id="Phobius"/>
    </source>
</evidence>
<feature type="transmembrane region" description="Helical" evidence="6">
    <location>
        <begin position="39"/>
        <end position="57"/>
    </location>
</feature>
<dbReference type="GO" id="GO:0005886">
    <property type="term" value="C:plasma membrane"/>
    <property type="evidence" value="ECO:0007669"/>
    <property type="project" value="UniProtKB-SubCell"/>
</dbReference>
<keyword evidence="3 6" id="KW-0812">Transmembrane</keyword>
<proteinExistence type="predicted"/>
<evidence type="ECO:0000259" key="7">
    <source>
        <dbReference type="Pfam" id="PF00892"/>
    </source>
</evidence>
<feature type="transmembrane region" description="Helical" evidence="6">
    <location>
        <begin position="120"/>
        <end position="140"/>
    </location>
</feature>
<evidence type="ECO:0000256" key="4">
    <source>
        <dbReference type="ARBA" id="ARBA00022989"/>
    </source>
</evidence>
<accession>A0A2V1JYA5</accession>